<accession>A0ABP9BYQ8</accession>
<dbReference type="InterPro" id="IPR008969">
    <property type="entry name" value="CarboxyPept-like_regulatory"/>
</dbReference>
<dbReference type="Proteomes" id="UP001501411">
    <property type="component" value="Unassembled WGS sequence"/>
</dbReference>
<dbReference type="SUPFAM" id="SSF56935">
    <property type="entry name" value="Porins"/>
    <property type="match status" value="1"/>
</dbReference>
<dbReference type="InterPro" id="IPR012910">
    <property type="entry name" value="Plug_dom"/>
</dbReference>
<organism evidence="5 6">
    <name type="scientific">Olivibacter ginsenosidimutans</name>
    <dbReference type="NCBI Taxonomy" id="1176537"/>
    <lineage>
        <taxon>Bacteria</taxon>
        <taxon>Pseudomonadati</taxon>
        <taxon>Bacteroidota</taxon>
        <taxon>Sphingobacteriia</taxon>
        <taxon>Sphingobacteriales</taxon>
        <taxon>Sphingobacteriaceae</taxon>
        <taxon>Olivibacter</taxon>
    </lineage>
</organism>
<dbReference type="Gene3D" id="2.40.170.20">
    <property type="entry name" value="TonB-dependent receptor, beta-barrel domain"/>
    <property type="match status" value="1"/>
</dbReference>
<dbReference type="NCBIfam" id="TIGR04056">
    <property type="entry name" value="OMP_RagA_SusC"/>
    <property type="match status" value="1"/>
</dbReference>
<dbReference type="Pfam" id="PF07715">
    <property type="entry name" value="Plug"/>
    <property type="match status" value="1"/>
</dbReference>
<dbReference type="NCBIfam" id="TIGR04057">
    <property type="entry name" value="SusC_RagA_signa"/>
    <property type="match status" value="1"/>
</dbReference>
<keyword evidence="3" id="KW-0998">Cell outer membrane</keyword>
<dbReference type="Gene3D" id="2.60.40.1120">
    <property type="entry name" value="Carboxypeptidase-like, regulatory domain"/>
    <property type="match status" value="1"/>
</dbReference>
<name>A0ABP9BYQ8_9SPHI</name>
<dbReference type="RefSeq" id="WP_345233624.1">
    <property type="nucleotide sequence ID" value="NZ_BAABIQ010000042.1"/>
</dbReference>
<feature type="domain" description="TonB-dependent receptor plug" evidence="4">
    <location>
        <begin position="222"/>
        <end position="319"/>
    </location>
</feature>
<dbReference type="InterPro" id="IPR023996">
    <property type="entry name" value="TonB-dep_OMP_SusC/RagA"/>
</dbReference>
<comment type="subcellular location">
    <subcellularLocation>
        <location evidence="1">Cell outer membrane</location>
    </subcellularLocation>
</comment>
<comment type="caution">
    <text evidence="5">The sequence shown here is derived from an EMBL/GenBank/DDBJ whole genome shotgun (WGS) entry which is preliminary data.</text>
</comment>
<evidence type="ECO:0000313" key="6">
    <source>
        <dbReference type="Proteomes" id="UP001501411"/>
    </source>
</evidence>
<dbReference type="InterPro" id="IPR036942">
    <property type="entry name" value="Beta-barrel_TonB_sf"/>
</dbReference>
<keyword evidence="6" id="KW-1185">Reference proteome</keyword>
<evidence type="ECO:0000313" key="5">
    <source>
        <dbReference type="EMBL" id="GAA4802491.1"/>
    </source>
</evidence>
<dbReference type="Gene3D" id="2.170.130.10">
    <property type="entry name" value="TonB-dependent receptor, plug domain"/>
    <property type="match status" value="1"/>
</dbReference>
<dbReference type="SUPFAM" id="SSF49464">
    <property type="entry name" value="Carboxypeptidase regulatory domain-like"/>
    <property type="match status" value="1"/>
</dbReference>
<dbReference type="EMBL" id="BAABIQ010000042">
    <property type="protein sequence ID" value="GAA4802491.1"/>
    <property type="molecule type" value="Genomic_DNA"/>
</dbReference>
<dbReference type="Pfam" id="PF13715">
    <property type="entry name" value="CarbopepD_reg_2"/>
    <property type="match status" value="1"/>
</dbReference>
<evidence type="ECO:0000259" key="4">
    <source>
        <dbReference type="Pfam" id="PF07715"/>
    </source>
</evidence>
<gene>
    <name evidence="5" type="ORF">GCM10023231_34320</name>
</gene>
<keyword evidence="2" id="KW-0472">Membrane</keyword>
<protein>
    <submittedName>
        <fullName evidence="5">SusC/RagA family TonB-linked outer membrane protein</fullName>
    </submittedName>
</protein>
<reference evidence="6" key="1">
    <citation type="journal article" date="2019" name="Int. J. Syst. Evol. Microbiol.">
        <title>The Global Catalogue of Microorganisms (GCM) 10K type strain sequencing project: providing services to taxonomists for standard genome sequencing and annotation.</title>
        <authorList>
            <consortium name="The Broad Institute Genomics Platform"/>
            <consortium name="The Broad Institute Genome Sequencing Center for Infectious Disease"/>
            <person name="Wu L."/>
            <person name="Ma J."/>
        </authorList>
    </citation>
    <scope>NUCLEOTIDE SEQUENCE [LARGE SCALE GENOMIC DNA]</scope>
    <source>
        <strain evidence="6">JCM 18200</strain>
    </source>
</reference>
<proteinExistence type="predicted"/>
<dbReference type="InterPro" id="IPR037066">
    <property type="entry name" value="Plug_dom_sf"/>
</dbReference>
<evidence type="ECO:0000256" key="3">
    <source>
        <dbReference type="ARBA" id="ARBA00023237"/>
    </source>
</evidence>
<dbReference type="InterPro" id="IPR023997">
    <property type="entry name" value="TonB-dep_OMP_SusC/RagA_CS"/>
</dbReference>
<sequence>MKSFLLGKKMPMVLLIALILGKLCIANEKEQRIPFRDLLTSLEQKFNVRFNYSTDLIGPAMIDNPDLSKLKKGNIIPFLEKVAAGKMTVEKIDDMLYVVRPAKKKATLNSQQVTQEEAVSTALMIQTVLSGTVTDAATGAVLPGVSVLVKGETKGTITDASGKYVLREVPSDAVLVFSYIGYRSLEEPINNRQVLDVQLRPDENKLEEVVVTALGIKREEKSLGYAVQKVSGDQLQTVKGVDVGTSLSGKVSGLVVKNSTEFNATPTIELRGETPLIVIDNVPYNNMTLRDIPTDDIADMSILKGATASALYGSRGGSGAIIITTKKGQSKGFSIDVNSNTMTQLGFLAIPKVQTSYGHGINGEIADDYVWGPKLDIGQTAEQWNPLTKQYEEMPLVSSGKDNLKNFLERGIITNNNVSVTQTGENGFFRTSLNHILNKGQYPNTKLNIVNFTNSGEMKLGDKFTIGAQTGYTRQNAPQTWGTGYGNQGYLYQILMWTGADYDIRQYRDYWVKPNEQQNWLYDAWYDNPYLIAYEKLDGITQNKFYASFHANYQISKNFNVLFRTGYDFYSNVETMRNPIGINSTRSEFYVGRYYSREDPTKVLTEGTNIPFNSLGTYGINKDWGFSTNNDLILTYNQTWGKFGLNALGGGTIYYYNDRGLDAATQNGLSVPGWYSLAASVDKALVAETEYRRQINSLFGKATLSWDDAIFVDITGRNDWSSTQAKDQRSYFYPSVAASFILSQYLKLPQQFDMIKLRGSWAVDKSPLDVYTNYRAYSVTPGGWDNLNTADYPSNLLANNLIANAHRTWEGGFNISMLNRRVGLDFTYFNKYYYNQQALVDISSASGFAKSLINTEESFERRGIEITLTGSPIKRADFEWNTAINWSNNHQYYVNLDPTYTADKLWVKKGARKDAYVKNRWERDPDGNIIHVNGIPKKSDYESQMGYGDPDFTFGFINNFRYKNFTLGITIDGRIGGLMYNYIWDKMFDTGANPETDNKYRYDAVVNGLSNYVGQGVKVVSGDVTYDKYGRITNDTRVYAPNDVEVNYQDYAQSLNGSDKEHGVQNQGFVKVREISLGYNFPAKLLSNTRIKTASISLTGQNVFLFTKFKFSDPDVFSEDLNSPSQRMLGLNIRLGF</sequence>
<evidence type="ECO:0000256" key="2">
    <source>
        <dbReference type="ARBA" id="ARBA00023136"/>
    </source>
</evidence>
<evidence type="ECO:0000256" key="1">
    <source>
        <dbReference type="ARBA" id="ARBA00004442"/>
    </source>
</evidence>